<sequence>MSSRNNECKISKNNKVGSSKSKRPSTSSVQGPARKTFRAGDPSFEQEVCDLLLASDQSDNEENTEHFFVLQSELIRNHEIDDDEGPGSGSRPEPRRRIG</sequence>
<feature type="compositionally biased region" description="Basic and acidic residues" evidence="1">
    <location>
        <begin position="1"/>
        <end position="10"/>
    </location>
</feature>
<organism evidence="2 3">
    <name type="scientific">Henosepilachna vigintioctopunctata</name>
    <dbReference type="NCBI Taxonomy" id="420089"/>
    <lineage>
        <taxon>Eukaryota</taxon>
        <taxon>Metazoa</taxon>
        <taxon>Ecdysozoa</taxon>
        <taxon>Arthropoda</taxon>
        <taxon>Hexapoda</taxon>
        <taxon>Insecta</taxon>
        <taxon>Pterygota</taxon>
        <taxon>Neoptera</taxon>
        <taxon>Endopterygota</taxon>
        <taxon>Coleoptera</taxon>
        <taxon>Polyphaga</taxon>
        <taxon>Cucujiformia</taxon>
        <taxon>Coccinelloidea</taxon>
        <taxon>Coccinellidae</taxon>
        <taxon>Epilachninae</taxon>
        <taxon>Epilachnini</taxon>
        <taxon>Henosepilachna</taxon>
    </lineage>
</organism>
<reference evidence="2 3" key="1">
    <citation type="submission" date="2023-03" db="EMBL/GenBank/DDBJ databases">
        <title>Genome insight into feeding habits of ladybird beetles.</title>
        <authorList>
            <person name="Li H.-S."/>
            <person name="Huang Y.-H."/>
            <person name="Pang H."/>
        </authorList>
    </citation>
    <scope>NUCLEOTIDE SEQUENCE [LARGE SCALE GENOMIC DNA]</scope>
    <source>
        <strain evidence="2">SYSU_2023b</strain>
        <tissue evidence="2">Whole body</tissue>
    </source>
</reference>
<feature type="compositionally biased region" description="Low complexity" evidence="1">
    <location>
        <begin position="11"/>
        <end position="28"/>
    </location>
</feature>
<dbReference type="AlphaFoldDB" id="A0AAW1U8F4"/>
<evidence type="ECO:0000313" key="3">
    <source>
        <dbReference type="Proteomes" id="UP001431783"/>
    </source>
</evidence>
<dbReference type="Proteomes" id="UP001431783">
    <property type="component" value="Unassembled WGS sequence"/>
</dbReference>
<gene>
    <name evidence="2" type="ORF">WA026_015945</name>
</gene>
<accession>A0AAW1U8F4</accession>
<evidence type="ECO:0000256" key="1">
    <source>
        <dbReference type="SAM" id="MobiDB-lite"/>
    </source>
</evidence>
<dbReference type="EMBL" id="JARQZJ010000039">
    <property type="protein sequence ID" value="KAK9876909.1"/>
    <property type="molecule type" value="Genomic_DNA"/>
</dbReference>
<proteinExistence type="predicted"/>
<name>A0AAW1U8F4_9CUCU</name>
<feature type="region of interest" description="Disordered" evidence="1">
    <location>
        <begin position="75"/>
        <end position="99"/>
    </location>
</feature>
<protein>
    <submittedName>
        <fullName evidence="2">Uncharacterized protein</fullName>
    </submittedName>
</protein>
<comment type="caution">
    <text evidence="2">The sequence shown here is derived from an EMBL/GenBank/DDBJ whole genome shotgun (WGS) entry which is preliminary data.</text>
</comment>
<feature type="region of interest" description="Disordered" evidence="1">
    <location>
        <begin position="1"/>
        <end position="42"/>
    </location>
</feature>
<evidence type="ECO:0000313" key="2">
    <source>
        <dbReference type="EMBL" id="KAK9876909.1"/>
    </source>
</evidence>
<keyword evidence="3" id="KW-1185">Reference proteome</keyword>